<evidence type="ECO:0000313" key="2">
    <source>
        <dbReference type="Proteomes" id="UP001364695"/>
    </source>
</evidence>
<dbReference type="Proteomes" id="UP001364695">
    <property type="component" value="Unassembled WGS sequence"/>
</dbReference>
<name>A0ACC6P1H0_9BURK</name>
<dbReference type="EC" id="2.1.1.198" evidence="1"/>
<proteinExistence type="predicted"/>
<keyword evidence="1" id="KW-0808">Transferase</keyword>
<organism evidence="1 2">
    <name type="scientific">Amphibiibacter pelophylacis</name>
    <dbReference type="NCBI Taxonomy" id="1799477"/>
    <lineage>
        <taxon>Bacteria</taxon>
        <taxon>Pseudomonadati</taxon>
        <taxon>Pseudomonadota</taxon>
        <taxon>Betaproteobacteria</taxon>
        <taxon>Burkholderiales</taxon>
        <taxon>Sphaerotilaceae</taxon>
        <taxon>Amphibiibacter</taxon>
    </lineage>
</organism>
<gene>
    <name evidence="1" type="primary">rsmI</name>
    <name evidence="1" type="ORF">RV045_06530</name>
</gene>
<keyword evidence="2" id="KW-1185">Reference proteome</keyword>
<keyword evidence="1" id="KW-0489">Methyltransferase</keyword>
<sequence>MALSSSNELAAAAHALCGQQHYPTHCLYVVATPIGNRGDISLRAWYTLSLMDAIACEDTRNSANLLQSLGLHKPLVAVHEHNEHSQTPLLVARLQAGERIACISDAGTPGISDPGAHLVAAVRAAGLRIIPLPGACAAVTALSASGVPAGTAHAQGFVFAGFLPSKGRERLTALQAWIAQAQAAQHNLVIYEAPHRMADLARQLADLPPLTLTLARELSKQFEHLHTLPSHDLAAWLAEDAQRLRGEFALVLHPSPVRAATADAGDLDEATRHTLTVLLDEGLPVKQAVALAARLSGAPRNALYSAALALRQA</sequence>
<reference evidence="1" key="1">
    <citation type="submission" date="2023-10" db="EMBL/GenBank/DDBJ databases">
        <title>Amphibacter perezi, gen. nov., sp. nov. a novel taxa of the family Comamonadaceae, class Betaproteobacteria isolated from the skin microbiota of Pelophylax perezi from different populations.</title>
        <authorList>
            <person name="Costa S."/>
            <person name="Proenca D.N."/>
            <person name="Lopes I."/>
            <person name="Morais P.V."/>
        </authorList>
    </citation>
    <scope>NUCLEOTIDE SEQUENCE</scope>
    <source>
        <strain evidence="1">SL12-8</strain>
    </source>
</reference>
<accession>A0ACC6P1H0</accession>
<evidence type="ECO:0000313" key="1">
    <source>
        <dbReference type="EMBL" id="MEJ7138085.1"/>
    </source>
</evidence>
<protein>
    <submittedName>
        <fullName evidence="1">16S rRNA (Cytidine(1402)-2'-O)-methyltransferase</fullName>
        <ecNumber evidence="1">2.1.1.198</ecNumber>
    </submittedName>
</protein>
<comment type="caution">
    <text evidence="1">The sequence shown here is derived from an EMBL/GenBank/DDBJ whole genome shotgun (WGS) entry which is preliminary data.</text>
</comment>
<dbReference type="EMBL" id="JAWDIE010000008">
    <property type="protein sequence ID" value="MEJ7138085.1"/>
    <property type="molecule type" value="Genomic_DNA"/>
</dbReference>